<keyword evidence="2" id="KW-1185">Reference proteome</keyword>
<dbReference type="RefSeq" id="WP_131961623.1">
    <property type="nucleotide sequence ID" value="NZ_SMFL01000015.1"/>
</dbReference>
<proteinExistence type="predicted"/>
<gene>
    <name evidence="1" type="ORF">E0F88_27855</name>
</gene>
<evidence type="ECO:0000313" key="2">
    <source>
        <dbReference type="Proteomes" id="UP000294850"/>
    </source>
</evidence>
<reference evidence="1 2" key="1">
    <citation type="submission" date="2019-03" db="EMBL/GenBank/DDBJ databases">
        <title>Dyadobacter AR-3-6 sp. nov., isolated from arctic soil.</title>
        <authorList>
            <person name="Chaudhary D.K."/>
        </authorList>
    </citation>
    <scope>NUCLEOTIDE SEQUENCE [LARGE SCALE GENOMIC DNA]</scope>
    <source>
        <strain evidence="1 2">AR-3-6</strain>
    </source>
</reference>
<comment type="caution">
    <text evidence="1">The sequence shown here is derived from an EMBL/GenBank/DDBJ whole genome shotgun (WGS) entry which is preliminary data.</text>
</comment>
<evidence type="ECO:0000313" key="1">
    <source>
        <dbReference type="EMBL" id="TDE10501.1"/>
    </source>
</evidence>
<dbReference type="OrthoDB" id="1161695at2"/>
<name>A0A4R5DF50_9BACT</name>
<evidence type="ECO:0008006" key="3">
    <source>
        <dbReference type="Google" id="ProtNLM"/>
    </source>
</evidence>
<sequence>MDKIIKTAFLLFVINSAFGQNIEEYVRPLNYDQKSPDFLQYRNRWNLRLGAGMGTTWRHKGNFLDVATLSVSAEPSYRLTNYIAVGARAEYTFAKSNLSGGGRIKADPIGSLSFTGDVIRLWKNQYAPFIGLGAGAYFLGSGERMVENDPAHEIPTKSQRLGTRLGVSPRIGLNVRAFSVAIEVHLIDEKVYNNRDYATLKVGYTL</sequence>
<protein>
    <recommendedName>
        <fullName evidence="3">Outer membrane protein beta-barrel domain-containing protein</fullName>
    </recommendedName>
</protein>
<dbReference type="EMBL" id="SMFL01000015">
    <property type="protein sequence ID" value="TDE10501.1"/>
    <property type="molecule type" value="Genomic_DNA"/>
</dbReference>
<organism evidence="1 2">
    <name type="scientific">Dyadobacter psychrotolerans</name>
    <dbReference type="NCBI Taxonomy" id="2541721"/>
    <lineage>
        <taxon>Bacteria</taxon>
        <taxon>Pseudomonadati</taxon>
        <taxon>Bacteroidota</taxon>
        <taxon>Cytophagia</taxon>
        <taxon>Cytophagales</taxon>
        <taxon>Spirosomataceae</taxon>
        <taxon>Dyadobacter</taxon>
    </lineage>
</organism>
<dbReference type="Proteomes" id="UP000294850">
    <property type="component" value="Unassembled WGS sequence"/>
</dbReference>
<accession>A0A4R5DF50</accession>
<dbReference type="AlphaFoldDB" id="A0A4R5DF50"/>